<evidence type="ECO:0000256" key="4">
    <source>
        <dbReference type="ARBA" id="ARBA00022691"/>
    </source>
</evidence>
<protein>
    <recommendedName>
        <fullName evidence="1">uroporphyrinogen-III C-methyltransferase</fullName>
        <ecNumber evidence="1">2.1.1.107</ecNumber>
    </recommendedName>
</protein>
<dbReference type="InterPro" id="IPR050161">
    <property type="entry name" value="Siro_Cobalamin_biosynth"/>
</dbReference>
<dbReference type="EC" id="2.1.1.107" evidence="1"/>
<dbReference type="Pfam" id="PF00590">
    <property type="entry name" value="TP_methylase"/>
    <property type="match status" value="1"/>
</dbReference>
<evidence type="ECO:0000256" key="7">
    <source>
        <dbReference type="ARBA" id="ARBA00054030"/>
    </source>
</evidence>
<dbReference type="SUPFAM" id="SSF53790">
    <property type="entry name" value="Tetrapyrrole methylase"/>
    <property type="match status" value="1"/>
</dbReference>
<dbReference type="InterPro" id="IPR006366">
    <property type="entry name" value="CobA/CysG_C"/>
</dbReference>
<dbReference type="AlphaFoldDB" id="A0ABD4SYW0"/>
<feature type="domain" description="Tetrapyrrole biosynthesis uroporphyrinogen III synthase" evidence="10">
    <location>
        <begin position="269"/>
        <end position="507"/>
    </location>
</feature>
<dbReference type="SUPFAM" id="SSF69618">
    <property type="entry name" value="HemD-like"/>
    <property type="match status" value="1"/>
</dbReference>
<evidence type="ECO:0000259" key="9">
    <source>
        <dbReference type="Pfam" id="PF00590"/>
    </source>
</evidence>
<dbReference type="InterPro" id="IPR014776">
    <property type="entry name" value="4pyrrole_Mease_sub2"/>
</dbReference>
<dbReference type="FunFam" id="3.40.50.10090:FF:000001">
    <property type="entry name" value="Bifunctional uroporphyrinogen-III C-methyltransferase/uroporphyrinogen-III synthase"/>
    <property type="match status" value="1"/>
</dbReference>
<dbReference type="Gene3D" id="3.40.1010.10">
    <property type="entry name" value="Cobalt-precorrin-4 Transmethylase, Domain 1"/>
    <property type="match status" value="1"/>
</dbReference>
<comment type="similarity">
    <text evidence="8">Belongs to the precorrin methyltransferase family.</text>
</comment>
<dbReference type="RefSeq" id="WP_166279081.1">
    <property type="nucleotide sequence ID" value="NZ_JTHE03000009.1"/>
</dbReference>
<dbReference type="GO" id="GO:0004851">
    <property type="term" value="F:uroporphyrin-III C-methyltransferase activity"/>
    <property type="evidence" value="ECO:0007669"/>
    <property type="project" value="UniProtKB-EC"/>
</dbReference>
<dbReference type="EMBL" id="JTHE03000009">
    <property type="protein sequence ID" value="MCM1981502.1"/>
    <property type="molecule type" value="Genomic_DNA"/>
</dbReference>
<dbReference type="Proteomes" id="UP000031561">
    <property type="component" value="Unassembled WGS sequence"/>
</dbReference>
<evidence type="ECO:0000256" key="1">
    <source>
        <dbReference type="ARBA" id="ARBA00012162"/>
    </source>
</evidence>
<feature type="domain" description="Tetrapyrrole methylase" evidence="9">
    <location>
        <begin position="10"/>
        <end position="213"/>
    </location>
</feature>
<reference evidence="11 12" key="1">
    <citation type="journal article" date="2015" name="Genome Announc.">
        <title>Draft Genome Sequence of Filamentous Marine Cyanobacterium Lyngbya confervoides Strain BDU141951.</title>
        <authorList>
            <person name="Chandrababunaidu M.M."/>
            <person name="Sen D."/>
            <person name="Tripathy S."/>
        </authorList>
    </citation>
    <scope>NUCLEOTIDE SEQUENCE [LARGE SCALE GENOMIC DNA]</scope>
    <source>
        <strain evidence="11 12">BDU141951</strain>
    </source>
</reference>
<evidence type="ECO:0000256" key="8">
    <source>
        <dbReference type="RuleBase" id="RU003960"/>
    </source>
</evidence>
<dbReference type="InterPro" id="IPR003754">
    <property type="entry name" value="4pyrrol_synth_uPrphyn_synth"/>
</dbReference>
<dbReference type="InterPro" id="IPR014777">
    <property type="entry name" value="4pyrrole_Mease_sub1"/>
</dbReference>
<evidence type="ECO:0000313" key="11">
    <source>
        <dbReference type="EMBL" id="MCM1981502.1"/>
    </source>
</evidence>
<dbReference type="InterPro" id="IPR000878">
    <property type="entry name" value="4pyrrol_Mease"/>
</dbReference>
<organism evidence="11 12">
    <name type="scientific">Lyngbya confervoides BDU141951</name>
    <dbReference type="NCBI Taxonomy" id="1574623"/>
    <lineage>
        <taxon>Bacteria</taxon>
        <taxon>Bacillati</taxon>
        <taxon>Cyanobacteriota</taxon>
        <taxon>Cyanophyceae</taxon>
        <taxon>Oscillatoriophycideae</taxon>
        <taxon>Oscillatoriales</taxon>
        <taxon>Microcoleaceae</taxon>
        <taxon>Lyngbya</taxon>
    </lineage>
</organism>
<keyword evidence="3 8" id="KW-0808">Transferase</keyword>
<keyword evidence="2 8" id="KW-0489">Methyltransferase</keyword>
<dbReference type="Gene3D" id="3.40.50.10090">
    <property type="match status" value="2"/>
</dbReference>
<dbReference type="CDD" id="cd06578">
    <property type="entry name" value="HemD"/>
    <property type="match status" value="1"/>
</dbReference>
<gene>
    <name evidence="11" type="primary">cobA</name>
    <name evidence="11" type="ORF">QQ91_0001485</name>
</gene>
<dbReference type="PANTHER" id="PTHR45790">
    <property type="entry name" value="SIROHEME SYNTHASE-RELATED"/>
    <property type="match status" value="1"/>
</dbReference>
<dbReference type="InterPro" id="IPR035996">
    <property type="entry name" value="4pyrrol_Methylase_sf"/>
</dbReference>
<dbReference type="NCBIfam" id="TIGR01469">
    <property type="entry name" value="cobA_cysG_Cterm"/>
    <property type="match status" value="1"/>
</dbReference>
<dbReference type="GO" id="GO:0032259">
    <property type="term" value="P:methylation"/>
    <property type="evidence" value="ECO:0007669"/>
    <property type="project" value="UniProtKB-KW"/>
</dbReference>
<accession>A0ABD4SYW0</accession>
<dbReference type="NCBIfam" id="NF004790">
    <property type="entry name" value="PRK06136.1"/>
    <property type="match status" value="1"/>
</dbReference>
<dbReference type="InterPro" id="IPR003043">
    <property type="entry name" value="Uropor_MeTrfase_CS"/>
</dbReference>
<evidence type="ECO:0000256" key="6">
    <source>
        <dbReference type="ARBA" id="ARBA00023444"/>
    </source>
</evidence>
<comment type="pathway">
    <text evidence="6">Porphyrin-containing compound metabolism.</text>
</comment>
<dbReference type="PANTHER" id="PTHR45790:SF3">
    <property type="entry name" value="S-ADENOSYL-L-METHIONINE-DEPENDENT UROPORPHYRINOGEN III METHYLTRANSFERASE, CHLOROPLASTIC"/>
    <property type="match status" value="1"/>
</dbReference>
<dbReference type="Pfam" id="PF02602">
    <property type="entry name" value="HEM4"/>
    <property type="match status" value="1"/>
</dbReference>
<comment type="function">
    <text evidence="7">Catalyzes the two successive C-2 and C-7 methylation reactions involved in the conversion of uroporphyrinogen III to precorrin-2 via the intermediate formation of precorrin-1. It is a step in the biosynthesis of both cobalamin (vitamin B12) and siroheme.</text>
</comment>
<evidence type="ECO:0000256" key="3">
    <source>
        <dbReference type="ARBA" id="ARBA00022679"/>
    </source>
</evidence>
<keyword evidence="12" id="KW-1185">Reference proteome</keyword>
<dbReference type="InterPro" id="IPR036108">
    <property type="entry name" value="4pyrrol_syn_uPrphyn_synt_sf"/>
</dbReference>
<dbReference type="Gene3D" id="3.30.950.10">
    <property type="entry name" value="Methyltransferase, Cobalt-precorrin-4 Transmethylase, Domain 2"/>
    <property type="match status" value="1"/>
</dbReference>
<dbReference type="PROSITE" id="PS00840">
    <property type="entry name" value="SUMT_2"/>
    <property type="match status" value="1"/>
</dbReference>
<comment type="caution">
    <text evidence="11">The sequence shown here is derived from an EMBL/GenBank/DDBJ whole genome shotgun (WGS) entry which is preliminary data.</text>
</comment>
<keyword evidence="5" id="KW-0627">Porphyrin biosynthesis</keyword>
<sequence>MSQVHGRVDILGAGPGDPGLLTLVGQELLAQAEVLIYDALVDPFLLTFTKENCQRHRVGKRGGQPSWKQADINRLLVEIAQQGKRVVRLKSGDPFVFGRTATEVEALNAVNCPVYVWPGISSVLAAPLLAGIPVTDPDTSQVVTLVSGHAPATLNWQAIAASDTQIILMGMRTLPDLRTALLNAGKSPQTPVAVIRGCSWPHQECWIGTLDTLTPPADPLAPAVIVVGKVVEKRRQLRLSNCLDASPRSQILRGRHILVTRAAGQSSSFRDQLTNLGAQVTEMPALEIVAPTRWEDLDQAIEALATYHWLILTSANAVQFFFHRLSHWQLDSRALGQVKVAVVGRKTADQLTQFGIRPDYIPPNFIADDLAANFPGGPDLSAYSILLPRVESGGRDLLVQSLQAQGAQVTEVAAYQSQCPTHIPPTVVDSLQTTPLDAITFASSKTVRHTVQLLNSLTHQVWNQSAQDWLKSTCIASIGPQTSKTCRDLLGRVDVEPKEYTLDSLTQALVQYFQDHEGPKPHP</sequence>
<dbReference type="CDD" id="cd11642">
    <property type="entry name" value="SUMT"/>
    <property type="match status" value="1"/>
</dbReference>
<dbReference type="FunFam" id="3.40.1010.10:FF:000001">
    <property type="entry name" value="Siroheme synthase"/>
    <property type="match status" value="1"/>
</dbReference>
<name>A0ABD4SYW0_9CYAN</name>
<evidence type="ECO:0000256" key="5">
    <source>
        <dbReference type="ARBA" id="ARBA00023244"/>
    </source>
</evidence>
<dbReference type="GO" id="GO:0006779">
    <property type="term" value="P:porphyrin-containing compound biosynthetic process"/>
    <property type="evidence" value="ECO:0007669"/>
    <property type="project" value="UniProtKB-KW"/>
</dbReference>
<proteinExistence type="inferred from homology"/>
<evidence type="ECO:0000259" key="10">
    <source>
        <dbReference type="Pfam" id="PF02602"/>
    </source>
</evidence>
<evidence type="ECO:0000256" key="2">
    <source>
        <dbReference type="ARBA" id="ARBA00022603"/>
    </source>
</evidence>
<evidence type="ECO:0000313" key="12">
    <source>
        <dbReference type="Proteomes" id="UP000031561"/>
    </source>
</evidence>
<keyword evidence="4" id="KW-0949">S-adenosyl-L-methionine</keyword>